<comment type="caution">
    <text evidence="13">The sequence shown here is derived from an EMBL/GenBank/DDBJ whole genome shotgun (WGS) entry which is preliminary data.</text>
</comment>
<dbReference type="eggNOG" id="COG1893">
    <property type="taxonomic scope" value="Bacteria"/>
</dbReference>
<evidence type="ECO:0000313" key="13">
    <source>
        <dbReference type="EMBL" id="EAV41732.1"/>
    </source>
</evidence>
<dbReference type="GO" id="GO:0050661">
    <property type="term" value="F:NADP binding"/>
    <property type="evidence" value="ECO:0007669"/>
    <property type="project" value="TreeGrafter"/>
</dbReference>
<dbReference type="Pfam" id="PF08546">
    <property type="entry name" value="ApbA_C"/>
    <property type="match status" value="1"/>
</dbReference>
<dbReference type="EC" id="1.1.1.169" evidence="3 10"/>
<dbReference type="GO" id="GO:0015940">
    <property type="term" value="P:pantothenate biosynthetic process"/>
    <property type="evidence" value="ECO:0007669"/>
    <property type="project" value="UniProtKB-UniPathway"/>
</dbReference>
<dbReference type="GO" id="GO:0005737">
    <property type="term" value="C:cytoplasm"/>
    <property type="evidence" value="ECO:0007669"/>
    <property type="project" value="TreeGrafter"/>
</dbReference>
<keyword evidence="6 10" id="KW-0521">NADP</keyword>
<proteinExistence type="inferred from homology"/>
<evidence type="ECO:0000256" key="8">
    <source>
        <dbReference type="ARBA" id="ARBA00032024"/>
    </source>
</evidence>
<dbReference type="SUPFAM" id="SSF48179">
    <property type="entry name" value="6-phosphogluconate dehydrogenase C-terminal domain-like"/>
    <property type="match status" value="1"/>
</dbReference>
<protein>
    <recommendedName>
        <fullName evidence="4 10">2-dehydropantoate 2-reductase</fullName>
        <ecNumber evidence="3 10">1.1.1.169</ecNumber>
    </recommendedName>
    <alternativeName>
        <fullName evidence="8 10">Ketopantoate reductase</fullName>
    </alternativeName>
</protein>
<dbReference type="Gene3D" id="3.40.50.720">
    <property type="entry name" value="NAD(P)-binding Rossmann-like Domain"/>
    <property type="match status" value="1"/>
</dbReference>
<sequence>MTWAILGAGALGSVIGAELFNSGADIVLLDTNEAHLKAIQSEGLRVDWDDRTDHLPIRAMRPENAPELELVILLTKTMRSQAALSSIAPKIAAGACVLTLQNGLGNVERICGLVPETQILYGCTMTPGDLRGPGHVVSHGIAYTPFSPLTENPIAGRISEKLTAAGFEKTSNAAAKIWEKASFNCAMNATAVLGEGTVGQIADFVGSDLARKIAFEVLEVAAAEGIATNRTAVVEQIDLALEHHVAHKPSMLQDIEGGRRTEIESLNGYAAERGATLGVPVPLNTLLASLVRMKEQQRLI</sequence>
<dbReference type="GO" id="GO:0008677">
    <property type="term" value="F:2-dehydropantoate 2-reductase activity"/>
    <property type="evidence" value="ECO:0007669"/>
    <property type="project" value="UniProtKB-EC"/>
</dbReference>
<dbReference type="UniPathway" id="UPA00028">
    <property type="reaction ID" value="UER00004"/>
</dbReference>
<evidence type="ECO:0000256" key="6">
    <source>
        <dbReference type="ARBA" id="ARBA00022857"/>
    </source>
</evidence>
<evidence type="ECO:0000259" key="11">
    <source>
        <dbReference type="Pfam" id="PF02558"/>
    </source>
</evidence>
<dbReference type="InterPro" id="IPR013332">
    <property type="entry name" value="KPR_N"/>
</dbReference>
<evidence type="ECO:0000256" key="7">
    <source>
        <dbReference type="ARBA" id="ARBA00023002"/>
    </source>
</evidence>
<keyword evidence="5 10" id="KW-0566">Pantothenate biosynthesis</keyword>
<evidence type="ECO:0000256" key="3">
    <source>
        <dbReference type="ARBA" id="ARBA00013014"/>
    </source>
</evidence>
<reference evidence="13 14" key="1">
    <citation type="submission" date="2006-05" db="EMBL/GenBank/DDBJ databases">
        <authorList>
            <person name="King G."/>
            <person name="Ferriera S."/>
            <person name="Johnson J."/>
            <person name="Kravitz S."/>
            <person name="Beeson K."/>
            <person name="Sutton G."/>
            <person name="Rogers Y.-H."/>
            <person name="Friedman R."/>
            <person name="Frazier M."/>
            <person name="Venter J.C."/>
        </authorList>
    </citation>
    <scope>NUCLEOTIDE SEQUENCE [LARGE SCALE GENOMIC DNA]</scope>
    <source>
        <strain evidence="14">ATCC 25650 / DSM 13394 / JCM 20685 / NBRC 16684 / NCIMB 2208 / IAM 12614 / B1</strain>
    </source>
</reference>
<dbReference type="InterPro" id="IPR036291">
    <property type="entry name" value="NAD(P)-bd_dom_sf"/>
</dbReference>
<dbReference type="InterPro" id="IPR013752">
    <property type="entry name" value="KPA_reductase"/>
</dbReference>
<name>A0P015_ROSAI</name>
<keyword evidence="7 10" id="KW-0560">Oxidoreductase</keyword>
<evidence type="ECO:0000256" key="9">
    <source>
        <dbReference type="ARBA" id="ARBA00048793"/>
    </source>
</evidence>
<evidence type="ECO:0000256" key="10">
    <source>
        <dbReference type="RuleBase" id="RU362068"/>
    </source>
</evidence>
<dbReference type="RefSeq" id="WP_006938367.1">
    <property type="nucleotide sequence ID" value="NZ_AAUW01000019.1"/>
</dbReference>
<dbReference type="Proteomes" id="UP000004848">
    <property type="component" value="Unassembled WGS sequence"/>
</dbReference>
<feature type="domain" description="Ketopantoate reductase N-terminal" evidence="11">
    <location>
        <begin position="3"/>
        <end position="148"/>
    </location>
</feature>
<evidence type="ECO:0000256" key="2">
    <source>
        <dbReference type="ARBA" id="ARBA00007870"/>
    </source>
</evidence>
<dbReference type="InterPro" id="IPR003710">
    <property type="entry name" value="ApbA"/>
</dbReference>
<evidence type="ECO:0000256" key="4">
    <source>
        <dbReference type="ARBA" id="ARBA00019465"/>
    </source>
</evidence>
<comment type="function">
    <text evidence="10">Catalyzes the NADPH-dependent reduction of ketopantoate into pantoic acid.</text>
</comment>
<dbReference type="AlphaFoldDB" id="A0P015"/>
<dbReference type="SUPFAM" id="SSF51735">
    <property type="entry name" value="NAD(P)-binding Rossmann-fold domains"/>
    <property type="match status" value="1"/>
</dbReference>
<dbReference type="InterPro" id="IPR008927">
    <property type="entry name" value="6-PGluconate_DH-like_C_sf"/>
</dbReference>
<comment type="catalytic activity">
    <reaction evidence="9 10">
        <text>(R)-pantoate + NADP(+) = 2-dehydropantoate + NADPH + H(+)</text>
        <dbReference type="Rhea" id="RHEA:16233"/>
        <dbReference type="ChEBI" id="CHEBI:11561"/>
        <dbReference type="ChEBI" id="CHEBI:15378"/>
        <dbReference type="ChEBI" id="CHEBI:15980"/>
        <dbReference type="ChEBI" id="CHEBI:57783"/>
        <dbReference type="ChEBI" id="CHEBI:58349"/>
        <dbReference type="EC" id="1.1.1.169"/>
    </reaction>
</comment>
<dbReference type="NCBIfam" id="TIGR00745">
    <property type="entry name" value="apbA_panE"/>
    <property type="match status" value="1"/>
</dbReference>
<evidence type="ECO:0000256" key="5">
    <source>
        <dbReference type="ARBA" id="ARBA00022655"/>
    </source>
</evidence>
<dbReference type="GeneID" id="68848875"/>
<dbReference type="Gene3D" id="1.10.1040.10">
    <property type="entry name" value="N-(1-d-carboxylethyl)-l-norvaline Dehydrogenase, domain 2"/>
    <property type="match status" value="1"/>
</dbReference>
<dbReference type="InterPro" id="IPR013328">
    <property type="entry name" value="6PGD_dom2"/>
</dbReference>
<dbReference type="PANTHER" id="PTHR43765">
    <property type="entry name" value="2-DEHYDROPANTOATE 2-REDUCTASE-RELATED"/>
    <property type="match status" value="1"/>
</dbReference>
<accession>A0P015</accession>
<dbReference type="InterPro" id="IPR050838">
    <property type="entry name" value="Ketopantoate_reductase"/>
</dbReference>
<dbReference type="PANTHER" id="PTHR43765:SF2">
    <property type="entry name" value="2-DEHYDROPANTOATE 2-REDUCTASE"/>
    <property type="match status" value="1"/>
</dbReference>
<organism evidence="13 14">
    <name type="scientific">Roseibium aggregatum (strain ATCC 25650 / DSM 13394 / JCM 20685 / NBRC 16684 / NCIMB 2208 / IAM 12614 / B1)</name>
    <name type="common">Stappia aggregata</name>
    <dbReference type="NCBI Taxonomy" id="384765"/>
    <lineage>
        <taxon>Bacteria</taxon>
        <taxon>Pseudomonadati</taxon>
        <taxon>Pseudomonadota</taxon>
        <taxon>Alphaproteobacteria</taxon>
        <taxon>Hyphomicrobiales</taxon>
        <taxon>Stappiaceae</taxon>
        <taxon>Roseibium</taxon>
    </lineage>
</organism>
<dbReference type="FunFam" id="1.10.1040.10:FF:000017">
    <property type="entry name" value="2-dehydropantoate 2-reductase"/>
    <property type="match status" value="1"/>
</dbReference>
<dbReference type="EMBL" id="AAUW01000019">
    <property type="protein sequence ID" value="EAV41732.1"/>
    <property type="molecule type" value="Genomic_DNA"/>
</dbReference>
<dbReference type="Pfam" id="PF02558">
    <property type="entry name" value="ApbA"/>
    <property type="match status" value="1"/>
</dbReference>
<dbReference type="OrthoDB" id="9793586at2"/>
<evidence type="ECO:0000313" key="14">
    <source>
        <dbReference type="Proteomes" id="UP000004848"/>
    </source>
</evidence>
<comment type="pathway">
    <text evidence="1 10">Cofactor biosynthesis; (R)-pantothenate biosynthesis; (R)-pantoate from 3-methyl-2-oxobutanoate: step 2/2.</text>
</comment>
<evidence type="ECO:0000256" key="1">
    <source>
        <dbReference type="ARBA" id="ARBA00004994"/>
    </source>
</evidence>
<evidence type="ECO:0000259" key="12">
    <source>
        <dbReference type="Pfam" id="PF08546"/>
    </source>
</evidence>
<comment type="similarity">
    <text evidence="2 10">Belongs to the ketopantoate reductase family.</text>
</comment>
<gene>
    <name evidence="13" type="ORF">SIAM614_26396</name>
</gene>
<feature type="domain" description="Ketopantoate reductase C-terminal" evidence="12">
    <location>
        <begin position="174"/>
        <end position="295"/>
    </location>
</feature>